<name>A0A1G8JV25_9FIRM</name>
<reference evidence="2" key="1">
    <citation type="submission" date="2016-10" db="EMBL/GenBank/DDBJ databases">
        <authorList>
            <person name="Varghese N."/>
            <person name="Submissions S."/>
        </authorList>
    </citation>
    <scope>NUCLEOTIDE SEQUENCE [LARGE SCALE GENOMIC DNA]</scope>
    <source>
        <strain evidence="2">DSM 8344</strain>
    </source>
</reference>
<sequence length="159" mass="17844">MAKRNIMIGVTTFESENMPELFIGKYTLGVEGVSDLFREMSKEWEDEHKNYTNDINAAIPSKCNMQIAIASGMPCKCVSLEALSILMRVGRKPVLRSLAMESGIPHVIQQVNNKVLFRYTLLLFDTLESALKMAKLFVDTANKKSSILDRCSYEAVGLM</sequence>
<dbReference type="RefSeq" id="WP_092335497.1">
    <property type="nucleotide sequence ID" value="NZ_FNCP01000034.1"/>
</dbReference>
<keyword evidence="2" id="KW-1185">Reference proteome</keyword>
<gene>
    <name evidence="1" type="ORF">SAMN05443529_13423</name>
</gene>
<dbReference type="AlphaFoldDB" id="A0A1G8JV25"/>
<evidence type="ECO:0000313" key="1">
    <source>
        <dbReference type="EMBL" id="SDI34450.1"/>
    </source>
</evidence>
<organism evidence="1 2">
    <name type="scientific">Desulfosporosinus hippei DSM 8344</name>
    <dbReference type="NCBI Taxonomy" id="1121419"/>
    <lineage>
        <taxon>Bacteria</taxon>
        <taxon>Bacillati</taxon>
        <taxon>Bacillota</taxon>
        <taxon>Clostridia</taxon>
        <taxon>Eubacteriales</taxon>
        <taxon>Desulfitobacteriaceae</taxon>
        <taxon>Desulfosporosinus</taxon>
    </lineage>
</organism>
<dbReference type="EMBL" id="FNCP01000034">
    <property type="protein sequence ID" value="SDI34450.1"/>
    <property type="molecule type" value="Genomic_DNA"/>
</dbReference>
<proteinExistence type="predicted"/>
<accession>A0A1G8JV25</accession>
<dbReference type="Proteomes" id="UP000198656">
    <property type="component" value="Unassembled WGS sequence"/>
</dbReference>
<dbReference type="OrthoDB" id="9823899at2"/>
<protein>
    <submittedName>
        <fullName evidence="1">Uncharacterized protein</fullName>
    </submittedName>
</protein>
<evidence type="ECO:0000313" key="2">
    <source>
        <dbReference type="Proteomes" id="UP000198656"/>
    </source>
</evidence>